<dbReference type="InterPro" id="IPR045167">
    <property type="entry name" value="Hobbit"/>
</dbReference>
<dbReference type="PANTHER" id="PTHR15678:SF6">
    <property type="entry name" value="BRIDGE-LIKE LIPID TRANSFER PROTEIN FAMILY MEMBER 2"/>
    <property type="match status" value="1"/>
</dbReference>
<proteinExistence type="predicted"/>
<reference evidence="3 4" key="1">
    <citation type="submission" date="2020-08" db="EMBL/GenBank/DDBJ databases">
        <authorList>
            <person name="Hejnol A."/>
        </authorList>
    </citation>
    <scope>NUCLEOTIDE SEQUENCE [LARGE SCALE GENOMIC DNA]</scope>
</reference>
<dbReference type="PANTHER" id="PTHR15678">
    <property type="entry name" value="ANTIGEN MLAA-22-RELATED"/>
    <property type="match status" value="1"/>
</dbReference>
<keyword evidence="4" id="KW-1185">Reference proteome</keyword>
<comment type="caution">
    <text evidence="3">The sequence shown here is derived from an EMBL/GenBank/DDBJ whole genome shotgun (WGS) entry which is preliminary data.</text>
</comment>
<evidence type="ECO:0000256" key="1">
    <source>
        <dbReference type="SAM" id="MobiDB-lite"/>
    </source>
</evidence>
<gene>
    <name evidence="3" type="ORF">DGYR_LOCUS12737</name>
</gene>
<dbReference type="Proteomes" id="UP000549394">
    <property type="component" value="Unassembled WGS sequence"/>
</dbReference>
<dbReference type="OrthoDB" id="1562405at2759"/>
<dbReference type="SMART" id="SM01214">
    <property type="entry name" value="Fmp27_GFWDK"/>
    <property type="match status" value="1"/>
</dbReference>
<name>A0A7I8WB47_9ANNE</name>
<evidence type="ECO:0000313" key="4">
    <source>
        <dbReference type="Proteomes" id="UP000549394"/>
    </source>
</evidence>
<feature type="region of interest" description="Disordered" evidence="1">
    <location>
        <begin position="2033"/>
        <end position="2060"/>
    </location>
</feature>
<evidence type="ECO:0000259" key="2">
    <source>
        <dbReference type="SMART" id="SM01214"/>
    </source>
</evidence>
<dbReference type="InterPro" id="IPR019441">
    <property type="entry name" value="FMP27/BLTP2/Hobbit_GFWDK_RBG"/>
</dbReference>
<dbReference type="EMBL" id="CAJFCJ010000026">
    <property type="protein sequence ID" value="CAD5125356.1"/>
    <property type="molecule type" value="Genomic_DNA"/>
</dbReference>
<organism evidence="3 4">
    <name type="scientific">Dimorphilus gyrociliatus</name>
    <dbReference type="NCBI Taxonomy" id="2664684"/>
    <lineage>
        <taxon>Eukaryota</taxon>
        <taxon>Metazoa</taxon>
        <taxon>Spiralia</taxon>
        <taxon>Lophotrochozoa</taxon>
        <taxon>Annelida</taxon>
        <taxon>Polychaeta</taxon>
        <taxon>Polychaeta incertae sedis</taxon>
        <taxon>Dinophilidae</taxon>
        <taxon>Dimorphilus</taxon>
    </lineage>
</organism>
<evidence type="ECO:0000313" key="3">
    <source>
        <dbReference type="EMBL" id="CAD5125356.1"/>
    </source>
</evidence>
<feature type="domain" description="FMP27/BLTP2/Hobbit GFWDK motif-containing RBG unit" evidence="2">
    <location>
        <begin position="1002"/>
        <end position="1134"/>
    </location>
</feature>
<accession>A0A7I8WB47</accession>
<protein>
    <submittedName>
        <fullName evidence="3">DgyrCDS13594</fullName>
    </submittedName>
</protein>
<dbReference type="Pfam" id="PF10344">
    <property type="entry name" value="Hobbit"/>
    <property type="match status" value="2"/>
</dbReference>
<sequence>MNLVHLAICTAVFWWFLFRFICWCICKASQKINLRINYVGLCSVGKVSFKLNKKVHVEIGHIWFDVQATLTQCALNISNVQLVIQREADSEEQKYSSVTREAVASTIESFVNRATLYARYFSIKFLNVVVDVHDQCEYDVSTRCTVSDIIVYGPNWTRENINVVGYVTDCEITTMFTPSNRLIPTASTKLTFSLRVKMSLNRKCFLPASHLRLDFDDVTLLRNEIDNDLNTELEQKTDDNPKSMDIKKIFDFIAYSFELVNINMKNAHLNILVNEPTYRCLQINIPFLSTVYDSKVLPNQPTGHAVYCWSKSVSLLSGEKVMLSTEGITNVFTYEENEIRLTPELNMLKCDFLIKDFEFWLSLVIKKFRGKGRGSRRISLDNSLTLLEDKKLLRKFDLRYKLKNCTIAFYSHYENSNGLAFCISDVEGRYQTAPAEGTSIPFMIKKFELDCQLFFVKMIENKTDVINMKSYSRFKHQWETILLTNIFLCRINCNRKKKNVILKLDHQEIELSTELFEILSDFCGPIRRLLLLVRNSSEYTKDEVAIVPTIVQCNIRDIYILLLSRENQVMKYAQIAEFNARYGSNGIKGEAREISVSYVRNPENFEAYNLRDNTEMNYVLKTTGLVLELWFTNGFSCIVSTPMNANLQIELSMEKYLTLMHIAKKFQDFTTLMIKTVDISRSRIVSAPPNVNTRKKAFEISFNHTGPGIFNLITSKYHKCTINLYSLQVKYGGTSQIIEMICYNFVIHFDDKRITSIPNFSVTYQKTCDISSQQKRVQAKSLLKTEKLNSTLSIVIPAIDITFPYNFNFASCYQDLLNLRKALKKIRFTEPPIVQDEYIPFDLDIKIKDFTLSLEDEQDREVRMDYNYTLMRDEFIEGLKRLHLLQEKISEAEGRVTGERVDELFKQLHEKNIRLFIDRARQIHKKCRIEQLIRPLFKWQMTNISMAFMCSEAIASRIYLKKEVGKLEELSGSKLPKNQDFDTLIGRVVDFSVSKWVFNFRDITMNWLSLEDFRVRGLAILSEDAASEQSQRELILPLEKPWKDIHIKRSLIPIKFNYNFESKVKLFTMAYGPNWEPIMQFFQQSMNLINAPSVDPSPPLPFWDKIRLYFHGAFSLKAAEMKWLYHASFDPLNDTEILDWTWSDVEWILKDTSKFNGTLDIYARTASKYEECRLFRFPRLELTLKLNWICLSGNPNDHHSVKRVAPEKISDLKTYDAFKYFRSSNVDVELNAEVKSSESTQSRLWSNTLRWFEKFLVCLKKVAVPIRRGNLFGGRPKRKLQLTRHIRNIKVKVALEKYHLVHFSSSAKNCGFEASTKSVSIDCEATLKLVPYKENLIRRPAAVWSVNKMSIQASGLEVRLCGRAKNHLYKRTYLLIDRLCYERGINYVETEDAEDPNNYNQRLTVTNDEKPRKPKHYVQVSGVKMVWSVDNRQIFMSLIDGYMRAQSIKKNLSSDALKLSKREYKRYHNTTLLRKSPSELKEGKISFEESYGSTMLKKLVCEREKHFVAVHEEMSERKTVVKDELKGLKASTMDDVSEVSWHIDVENFQVLLKGLETCGYVITTAKEVEIVSSQHQPVWIKNKLHSKTSLRATMECVQYFATVEKNRNIKANEACHVVWLESSHITAPFSNIVPTYEKLLVYSPGTRAGCVIQSDTNQTFNLQRIIERCKCDCYYITYEPMEDVSDAKPPVETYDAFKEDKEEGVDTLTILHHDLDISASSQQYEIVMDILNNLLLYMEPRQKTLLQKQKNLRFAMELSTEDPKEEVLKKQELIRRLLMSLRGMERKFYLMLKDAERGNDHRANDALIGMELNIEDTKEKLYEENEALKTIISYYKEIKMKEIKERERKAMEEKTRCDTNHQQAYEVSIARRYEVCFTHALWRMAEEDGQIGIADLTLHEFLYTRIHREDDTGEHKLELGYVHIKAPQPDAVYQDVLKATRLRENQREPLLRIFCQYQGAVGGIPVKEHFEVNIVPLTISISNKFATKVQQYFFPKRKRITIPSDLVLFDLLETEQLPQSICVDERLAHFESAEDVSQERPPAPVSGKKKSKSSKKGKDDVKVMMERAEKTNMFAYIKIGELPLVLSYKGSKEKNLSDVSDVQLLMPSLEYRNKTWLWLELLNAMKTEYKKYLISQVLRQKLRLRPRFVEPPKTGEQQEDKAQLLLGKRFFVSKIKPANCAF</sequence>